<dbReference type="InterPro" id="IPR007375">
    <property type="entry name" value="SoxG"/>
</dbReference>
<dbReference type="InterPro" id="IPR027266">
    <property type="entry name" value="TrmE/GcvT-like"/>
</dbReference>
<dbReference type="EMBL" id="FRAL01000003">
    <property type="protein sequence ID" value="SHK49847.1"/>
    <property type="molecule type" value="Genomic_DNA"/>
</dbReference>
<dbReference type="Gene3D" id="3.30.1360.120">
    <property type="entry name" value="Probable tRNA modification gtpase trme, domain 1"/>
    <property type="match status" value="1"/>
</dbReference>
<dbReference type="Gene3D" id="3.30.70.1520">
    <property type="entry name" value="Heterotetrameric sarcosine oxidase"/>
    <property type="match status" value="1"/>
</dbReference>
<dbReference type="Proteomes" id="UP000184248">
    <property type="component" value="Unassembled WGS sequence"/>
</dbReference>
<proteinExistence type="predicted"/>
<name>A0A1M6SYV5_9GAMM</name>
<keyword evidence="2" id="KW-1185">Reference proteome</keyword>
<protein>
    <submittedName>
        <fullName evidence="1">Sarcosine oxidase subunit gamma</fullName>
    </submittedName>
</protein>
<reference evidence="2" key="1">
    <citation type="submission" date="2016-11" db="EMBL/GenBank/DDBJ databases">
        <authorList>
            <person name="Varghese N."/>
            <person name="Submissions S."/>
        </authorList>
    </citation>
    <scope>NUCLEOTIDE SEQUENCE [LARGE SCALE GENOMIC DNA]</scope>
    <source>
        <strain evidence="2">ALO Sharm</strain>
    </source>
</reference>
<dbReference type="Pfam" id="PF04268">
    <property type="entry name" value="SoxG"/>
    <property type="match status" value="1"/>
</dbReference>
<dbReference type="AlphaFoldDB" id="A0A1M6SYV5"/>
<dbReference type="SUPFAM" id="SSF103025">
    <property type="entry name" value="Folate-binding domain"/>
    <property type="match status" value="1"/>
</dbReference>
<sequence>MSNIVDDKVKTFDTRTEAKVPVESPLAYSYRRSGAPAPGKDSGAVLRERPFLGHLVLRGGAIVLDEALRSVLDMPLPGEPQGLVVDASGERSVQWISPDEWLLIVPGGEEFELENRLREALGDAHFAIANVGGGQTLLELEGAASSELLMKSVIYDVHPRHFPVGKAVTTVFAKTSVILRRPSEERWELVVRRSFADYVYRWLLDAGEEYAIGVER</sequence>
<dbReference type="OrthoDB" id="9814782at2"/>
<dbReference type="RefSeq" id="WP_064699230.1">
    <property type="nucleotide sequence ID" value="NZ_BDEO01000006.1"/>
</dbReference>
<organism evidence="1 2">
    <name type="scientific">Halomonas caseinilytica</name>
    <dbReference type="NCBI Taxonomy" id="438744"/>
    <lineage>
        <taxon>Bacteria</taxon>
        <taxon>Pseudomonadati</taxon>
        <taxon>Pseudomonadota</taxon>
        <taxon>Gammaproteobacteria</taxon>
        <taxon>Oceanospirillales</taxon>
        <taxon>Halomonadaceae</taxon>
        <taxon>Halomonas</taxon>
    </lineage>
</organism>
<evidence type="ECO:0000313" key="1">
    <source>
        <dbReference type="EMBL" id="SHK49847.1"/>
    </source>
</evidence>
<evidence type="ECO:0000313" key="2">
    <source>
        <dbReference type="Proteomes" id="UP000184248"/>
    </source>
</evidence>
<gene>
    <name evidence="1" type="ORF">SAMN05192556_103157</name>
</gene>
<accession>A0A1M6SYV5</accession>